<dbReference type="InterPro" id="IPR051121">
    <property type="entry name" value="FAH"/>
</dbReference>
<dbReference type="AlphaFoldDB" id="A0A182FBE3"/>
<dbReference type="EnsemblMetazoa" id="AALB003826-RA">
    <property type="protein sequence ID" value="AALB003826-PA"/>
    <property type="gene ID" value="AALB003826"/>
</dbReference>
<name>A0A182FBE3_ANOAL</name>
<keyword evidence="6" id="KW-1185">Reference proteome</keyword>
<dbReference type="GO" id="GO:0046872">
    <property type="term" value="F:metal ion binding"/>
    <property type="evidence" value="ECO:0007669"/>
    <property type="project" value="UniProtKB-KW"/>
</dbReference>
<dbReference type="InterPro" id="IPR019034">
    <property type="entry name" value="UPF0390"/>
</dbReference>
<dbReference type="STRING" id="7167.A0A182FBE3"/>
<dbReference type="PANTHER" id="PTHR42796">
    <property type="entry name" value="FUMARYLACETOACETATE HYDROLASE DOMAIN-CONTAINING PROTEIN 2A-RELATED"/>
    <property type="match status" value="1"/>
</dbReference>
<organism evidence="5 6">
    <name type="scientific">Anopheles albimanus</name>
    <name type="common">New world malaria mosquito</name>
    <dbReference type="NCBI Taxonomy" id="7167"/>
    <lineage>
        <taxon>Eukaryota</taxon>
        <taxon>Metazoa</taxon>
        <taxon>Ecdysozoa</taxon>
        <taxon>Arthropoda</taxon>
        <taxon>Hexapoda</taxon>
        <taxon>Insecta</taxon>
        <taxon>Pterygota</taxon>
        <taxon>Neoptera</taxon>
        <taxon>Endopterygota</taxon>
        <taxon>Diptera</taxon>
        <taxon>Nematocera</taxon>
        <taxon>Culicoidea</taxon>
        <taxon>Culicidae</taxon>
        <taxon>Anophelinae</taxon>
        <taxon>Anopheles</taxon>
    </lineage>
</organism>
<evidence type="ECO:0000313" key="5">
    <source>
        <dbReference type="EnsemblMetazoa" id="AALB003826-PA"/>
    </source>
</evidence>
<dbReference type="GO" id="GO:0006107">
    <property type="term" value="P:oxaloacetate metabolic process"/>
    <property type="evidence" value="ECO:0007669"/>
    <property type="project" value="UniProtKB-ARBA"/>
</dbReference>
<dbReference type="Proteomes" id="UP000069272">
    <property type="component" value="Chromosome 3R"/>
</dbReference>
<dbReference type="InterPro" id="IPR036663">
    <property type="entry name" value="Fumarylacetoacetase_C_sf"/>
</dbReference>
<dbReference type="InterPro" id="IPR011234">
    <property type="entry name" value="Fumarylacetoacetase-like_C"/>
</dbReference>
<dbReference type="PANTHER" id="PTHR42796:SF4">
    <property type="entry name" value="FUMARYLACETOACETATE HYDROLASE DOMAIN-CONTAINING PROTEIN 2A"/>
    <property type="match status" value="1"/>
</dbReference>
<dbReference type="VEuPathDB" id="VectorBase:AALB20_032048"/>
<feature type="compositionally biased region" description="Low complexity" evidence="3">
    <location>
        <begin position="335"/>
        <end position="348"/>
    </location>
</feature>
<dbReference type="SUPFAM" id="SSF56529">
    <property type="entry name" value="FAH"/>
    <property type="match status" value="1"/>
</dbReference>
<evidence type="ECO:0000259" key="4">
    <source>
        <dbReference type="Pfam" id="PF01557"/>
    </source>
</evidence>
<comment type="similarity">
    <text evidence="1">Belongs to the FAH family.</text>
</comment>
<feature type="domain" description="Fumarylacetoacetase-like C-terminal" evidence="4">
    <location>
        <begin position="77"/>
        <end position="276"/>
    </location>
</feature>
<dbReference type="Pfam" id="PF01557">
    <property type="entry name" value="FAA_hydrolase"/>
    <property type="match status" value="1"/>
</dbReference>
<keyword evidence="2" id="KW-0479">Metal-binding</keyword>
<dbReference type="Pfam" id="PF09495">
    <property type="entry name" value="DUF2462"/>
    <property type="match status" value="1"/>
</dbReference>
<sequence>MRFVQYRTGATGARQLLGLLSEDGTKVSDISEQYGGDLVTLLHAEFPLDEIKAAASKVTPVAIEDVELVAPVTNPQKILCVGLNYSGHCEEQNKPIPKEPMFFSKYATTIVGPYDDVIAHRISDQIDWEVELAVIIGKKAKSVSKANAMEHVFGYTIAQDISARDWQKQRNGGQFLIGKSMDTFCPLGPAVVHKSLVADPHALSIKCSVNGVEKQNGSTGELIFRIDDIIQRVTESITLLPGDVILTGTPAGVGMHRKPAEFLKPGDVIESEIEKIDAPIQSKKHKFQEDHKLKQAITRTVNKKNEEDIRKIAYEGQTKLSQAQIAVQEHHRKQAQQQSSSEAGSSMG</sequence>
<dbReference type="GO" id="GO:0050163">
    <property type="term" value="F:oxaloacetate tautomerase activity"/>
    <property type="evidence" value="ECO:0007669"/>
    <property type="project" value="UniProtKB-ARBA"/>
</dbReference>
<evidence type="ECO:0000256" key="1">
    <source>
        <dbReference type="ARBA" id="ARBA00010211"/>
    </source>
</evidence>
<feature type="region of interest" description="Disordered" evidence="3">
    <location>
        <begin position="322"/>
        <end position="348"/>
    </location>
</feature>
<evidence type="ECO:0000256" key="3">
    <source>
        <dbReference type="SAM" id="MobiDB-lite"/>
    </source>
</evidence>
<reference evidence="5" key="2">
    <citation type="submission" date="2022-08" db="UniProtKB">
        <authorList>
            <consortium name="EnsemblMetazoa"/>
        </authorList>
    </citation>
    <scope>IDENTIFICATION</scope>
    <source>
        <strain evidence="5">STECLA/ALBI9_A</strain>
    </source>
</reference>
<accession>A0A182FBE3</accession>
<evidence type="ECO:0000256" key="2">
    <source>
        <dbReference type="ARBA" id="ARBA00022723"/>
    </source>
</evidence>
<dbReference type="Gene3D" id="3.90.850.10">
    <property type="entry name" value="Fumarylacetoacetase-like, C-terminal domain"/>
    <property type="match status" value="1"/>
</dbReference>
<dbReference type="VEuPathDB" id="VectorBase:AALB20_029885"/>
<protein>
    <recommendedName>
        <fullName evidence="4">Fumarylacetoacetase-like C-terminal domain-containing protein</fullName>
    </recommendedName>
</protein>
<dbReference type="VEuPathDB" id="VectorBase:AALB017467"/>
<dbReference type="VEuPathDB" id="VectorBase:AALB017466"/>
<evidence type="ECO:0000313" key="6">
    <source>
        <dbReference type="Proteomes" id="UP000069272"/>
    </source>
</evidence>
<proteinExistence type="inferred from homology"/>
<dbReference type="FunFam" id="3.90.850.10:FF:000002">
    <property type="entry name" value="2-hydroxyhepta-2,4-diene-1,7-dioate isomerase"/>
    <property type="match status" value="1"/>
</dbReference>
<reference evidence="5 6" key="1">
    <citation type="journal article" date="2017" name="G3 (Bethesda)">
        <title>The Physical Genome Mapping of Anopheles albimanus Corrected Scaffold Misassemblies and Identified Interarm Rearrangements in Genus Anopheles.</title>
        <authorList>
            <person name="Artemov G.N."/>
            <person name="Peery A.N."/>
            <person name="Jiang X."/>
            <person name="Tu Z."/>
            <person name="Stegniy V.N."/>
            <person name="Sharakhova M.V."/>
            <person name="Sharakhov I.V."/>
        </authorList>
    </citation>
    <scope>NUCLEOTIDE SEQUENCE [LARGE SCALE GENOMIC DNA]</scope>
    <source>
        <strain evidence="5 6">ALBI9_A</strain>
    </source>
</reference>